<keyword evidence="1" id="KW-0479">Metal-binding</keyword>
<dbReference type="InterPro" id="IPR043145">
    <property type="entry name" value="Znf_ZZ_sf"/>
</dbReference>
<keyword evidence="3" id="KW-0862">Zinc</keyword>
<feature type="domain" description="ZZ-type" evidence="5">
    <location>
        <begin position="100"/>
        <end position="155"/>
    </location>
</feature>
<organism evidence="6 7">
    <name type="scientific">Psilocybe cf. subviscida</name>
    <dbReference type="NCBI Taxonomy" id="2480587"/>
    <lineage>
        <taxon>Eukaryota</taxon>
        <taxon>Fungi</taxon>
        <taxon>Dikarya</taxon>
        <taxon>Basidiomycota</taxon>
        <taxon>Agaricomycotina</taxon>
        <taxon>Agaricomycetes</taxon>
        <taxon>Agaricomycetidae</taxon>
        <taxon>Agaricales</taxon>
        <taxon>Agaricineae</taxon>
        <taxon>Strophariaceae</taxon>
        <taxon>Psilocybe</taxon>
    </lineage>
</organism>
<dbReference type="PROSITE" id="PS50135">
    <property type="entry name" value="ZF_ZZ_2"/>
    <property type="match status" value="3"/>
</dbReference>
<dbReference type="GO" id="GO:0008270">
    <property type="term" value="F:zinc ion binding"/>
    <property type="evidence" value="ECO:0007669"/>
    <property type="project" value="UniProtKB-KW"/>
</dbReference>
<dbReference type="AlphaFoldDB" id="A0A8H5EU73"/>
<dbReference type="SMART" id="SM00291">
    <property type="entry name" value="ZnF_ZZ"/>
    <property type="match status" value="4"/>
</dbReference>
<evidence type="ECO:0000313" key="6">
    <source>
        <dbReference type="EMBL" id="KAF5312506.1"/>
    </source>
</evidence>
<reference evidence="6 7" key="1">
    <citation type="journal article" date="2020" name="ISME J.">
        <title>Uncovering the hidden diversity of litter-decomposition mechanisms in mushroom-forming fungi.</title>
        <authorList>
            <person name="Floudas D."/>
            <person name="Bentzer J."/>
            <person name="Ahren D."/>
            <person name="Johansson T."/>
            <person name="Persson P."/>
            <person name="Tunlid A."/>
        </authorList>
    </citation>
    <scope>NUCLEOTIDE SEQUENCE [LARGE SCALE GENOMIC DNA]</scope>
    <source>
        <strain evidence="6 7">CBS 101986</strain>
    </source>
</reference>
<protein>
    <recommendedName>
        <fullName evidence="5">ZZ-type domain-containing protein</fullName>
    </recommendedName>
</protein>
<evidence type="ECO:0000256" key="2">
    <source>
        <dbReference type="ARBA" id="ARBA00022771"/>
    </source>
</evidence>
<feature type="domain" description="ZZ-type" evidence="5">
    <location>
        <begin position="36"/>
        <end position="94"/>
    </location>
</feature>
<dbReference type="PANTHER" id="PTHR15090">
    <property type="entry name" value="SEQUESTOSOME 1-RELATED"/>
    <property type="match status" value="1"/>
</dbReference>
<evidence type="ECO:0000313" key="7">
    <source>
        <dbReference type="Proteomes" id="UP000567179"/>
    </source>
</evidence>
<dbReference type="PROSITE" id="PS01357">
    <property type="entry name" value="ZF_ZZ_1"/>
    <property type="match status" value="2"/>
</dbReference>
<evidence type="ECO:0000256" key="1">
    <source>
        <dbReference type="ARBA" id="ARBA00022723"/>
    </source>
</evidence>
<dbReference type="PANTHER" id="PTHR15090:SF8">
    <property type="entry name" value="ZZ-TYPE ZINC FINGER-CONTAINING PROTEIN"/>
    <property type="match status" value="1"/>
</dbReference>
<dbReference type="CDD" id="cd02340">
    <property type="entry name" value="ZZ_NBR1_like"/>
    <property type="match status" value="1"/>
</dbReference>
<dbReference type="Gene3D" id="3.30.60.90">
    <property type="match status" value="4"/>
</dbReference>
<evidence type="ECO:0000259" key="5">
    <source>
        <dbReference type="PROSITE" id="PS50135"/>
    </source>
</evidence>
<dbReference type="InterPro" id="IPR052260">
    <property type="entry name" value="Autophagy_Rcpt_SigReg"/>
</dbReference>
<dbReference type="OrthoDB" id="661148at2759"/>
<dbReference type="InterPro" id="IPR000433">
    <property type="entry name" value="Znf_ZZ"/>
</dbReference>
<comment type="caution">
    <text evidence="6">The sequence shown here is derived from an EMBL/GenBank/DDBJ whole genome shotgun (WGS) entry which is preliminary data.</text>
</comment>
<gene>
    <name evidence="6" type="ORF">D9619_002578</name>
</gene>
<evidence type="ECO:0000256" key="3">
    <source>
        <dbReference type="ARBA" id="ARBA00022833"/>
    </source>
</evidence>
<feature type="domain" description="ZZ-type" evidence="5">
    <location>
        <begin position="262"/>
        <end position="314"/>
    </location>
</feature>
<name>A0A8H5EU73_9AGAR</name>
<keyword evidence="2 4" id="KW-0863">Zinc-finger</keyword>
<dbReference type="Proteomes" id="UP000567179">
    <property type="component" value="Unassembled WGS sequence"/>
</dbReference>
<keyword evidence="7" id="KW-1185">Reference proteome</keyword>
<dbReference type="SUPFAM" id="SSF57850">
    <property type="entry name" value="RING/U-box"/>
    <property type="match status" value="4"/>
</dbReference>
<dbReference type="EMBL" id="JAACJJ010000056">
    <property type="protein sequence ID" value="KAF5312506.1"/>
    <property type="molecule type" value="Genomic_DNA"/>
</dbReference>
<evidence type="ECO:0000256" key="4">
    <source>
        <dbReference type="PROSITE-ProRule" id="PRU00228"/>
    </source>
</evidence>
<proteinExistence type="predicted"/>
<sequence>MAQDGFNLRNIPGQLATRESWDNAYRCGTIRSKPPGELAICDICKMNPIPGHISRHRCLHCEDFDSCANCFPSILRGESHFLGHHFIKVTPGMCQDKPVHPGVQCDTCHYVIKGVRYKCHQCPDFDLCQSCIAIGYGQTHNQGTHTFQEIHLPTRAQTAPASTHWEDSQTPAKPRWRTIPATAISPEMIEIPKSDVPADMRRIASCSFCLRLIAGDRYKCTQCPNIDACASCFHLHPHTFLRMSATATHIYISLTSAPPPPVHAAVCDGCRQTIVGIRYKCVQCTDFDLCEGCEGRGVYHPPNHAFIQIKTPAQTPPVSPPAYTPPMNPFQNTYRPAVPVAPYPTYVQQVVDPGKQAHETRVKIADNLNIVNNLMSIGMTLFGNNGN</sequence>
<dbReference type="Pfam" id="PF00569">
    <property type="entry name" value="ZZ"/>
    <property type="match status" value="4"/>
</dbReference>
<accession>A0A8H5EU73</accession>